<evidence type="ECO:0000313" key="3">
    <source>
        <dbReference type="Proteomes" id="UP000012081"/>
    </source>
</evidence>
<proteinExistence type="predicted"/>
<accession>M8E4Q8</accession>
<dbReference type="Proteomes" id="UP000012081">
    <property type="component" value="Unassembled WGS sequence"/>
</dbReference>
<keyword evidence="3" id="KW-1185">Reference proteome</keyword>
<dbReference type="EMBL" id="APBN01000001">
    <property type="protein sequence ID" value="EMT54266.1"/>
    <property type="molecule type" value="Genomic_DNA"/>
</dbReference>
<dbReference type="STRING" id="1300222.I532_01630"/>
<protein>
    <submittedName>
        <fullName evidence="2">Phage protein</fullName>
    </submittedName>
</protein>
<sequence length="327" mass="37432">MGTAEYGATGFYVLPRAPFRSKRDKLLFADLVEQANYRDNGECKRGQLITSTLKLAEETGWSRDMIRYSLDALAKDDFIRVEAAGKNRKQGLKITIVDYDKMQDLSSYKRSEGLIFPQEIPQDNPQEGRKNEDGENAVVPKVGDDFAKGVSTTFPHENPQCIPHSLTSFKQQDKHIKDSCPKRKRVYDESTDAYKLAKYLRDRILRWKPNAKVPNETPAALASWADEMRKMLELDKRDRRDIALVIQWATNDSFWQPNILSAATLRRQFDKLEGQMRRKVVPMPPPRSEPSSPPVSSRTDQNYSGFERRAANDMAFQEMLFGKGDST</sequence>
<gene>
    <name evidence="2" type="ORF">I532_01630</name>
</gene>
<name>M8E4Q8_9BACL</name>
<dbReference type="OrthoDB" id="1821976at2"/>
<comment type="caution">
    <text evidence="2">The sequence shown here is derived from an EMBL/GenBank/DDBJ whole genome shotgun (WGS) entry which is preliminary data.</text>
</comment>
<feature type="compositionally biased region" description="Pro residues" evidence="1">
    <location>
        <begin position="282"/>
        <end position="293"/>
    </location>
</feature>
<organism evidence="2 3">
    <name type="scientific">Brevibacillus borstelensis AK1</name>
    <dbReference type="NCBI Taxonomy" id="1300222"/>
    <lineage>
        <taxon>Bacteria</taxon>
        <taxon>Bacillati</taxon>
        <taxon>Bacillota</taxon>
        <taxon>Bacilli</taxon>
        <taxon>Bacillales</taxon>
        <taxon>Paenibacillaceae</taxon>
        <taxon>Brevibacillus</taxon>
    </lineage>
</organism>
<feature type="region of interest" description="Disordered" evidence="1">
    <location>
        <begin position="276"/>
        <end position="304"/>
    </location>
</feature>
<reference evidence="2 3" key="1">
    <citation type="submission" date="2013-03" db="EMBL/GenBank/DDBJ databases">
        <title>Assembly of a new bacterial strain Brevibacillus borstelensis AK1.</title>
        <authorList>
            <person name="Rajan I."/>
            <person name="PoliReddy D."/>
            <person name="Sugumar T."/>
            <person name="Rathinam K."/>
            <person name="Alqarawi S."/>
            <person name="Khalil A.B."/>
            <person name="Sivakumar N."/>
        </authorList>
    </citation>
    <scope>NUCLEOTIDE SEQUENCE [LARGE SCALE GENOMIC DNA]</scope>
    <source>
        <strain evidence="2 3">AK1</strain>
    </source>
</reference>
<evidence type="ECO:0000256" key="1">
    <source>
        <dbReference type="SAM" id="MobiDB-lite"/>
    </source>
</evidence>
<evidence type="ECO:0000313" key="2">
    <source>
        <dbReference type="EMBL" id="EMT54266.1"/>
    </source>
</evidence>
<dbReference type="PATRIC" id="fig|1300222.3.peg.336"/>
<dbReference type="AlphaFoldDB" id="M8E4Q8"/>
<dbReference type="RefSeq" id="WP_003385983.1">
    <property type="nucleotide sequence ID" value="NZ_APBN01000001.1"/>
</dbReference>
<feature type="region of interest" description="Disordered" evidence="1">
    <location>
        <begin position="118"/>
        <end position="139"/>
    </location>
</feature>